<dbReference type="Proteomes" id="UP000177043">
    <property type="component" value="Unassembled WGS sequence"/>
</dbReference>
<sequence>MNKIPVAISIVVVAILIGWALAFSDGKPTRDTASRDNVTVVAGVQYVDISARGGFQPRVSAAKAGLPTVLRFNTANTFDCSASVIIPSLRISKNLPYTGQTEINIGTSTVGTLAGTCAMGMYPFAVEFE</sequence>
<protein>
    <recommendedName>
        <fullName evidence="1">EfeO-type cupredoxin-like domain-containing protein</fullName>
    </recommendedName>
</protein>
<dbReference type="InterPro" id="IPR008972">
    <property type="entry name" value="Cupredoxin"/>
</dbReference>
<dbReference type="Gene3D" id="2.60.40.420">
    <property type="entry name" value="Cupredoxins - blue copper proteins"/>
    <property type="match status" value="1"/>
</dbReference>
<comment type="caution">
    <text evidence="2">The sequence shown here is derived from an EMBL/GenBank/DDBJ whole genome shotgun (WGS) entry which is preliminary data.</text>
</comment>
<proteinExistence type="predicted"/>
<name>A0A1G2QG00_9BACT</name>
<accession>A0A1G2QG00</accession>
<dbReference type="InterPro" id="IPR028096">
    <property type="entry name" value="EfeO_Cupredoxin"/>
</dbReference>
<organism evidence="2 3">
    <name type="scientific">Candidatus Vogelbacteria bacterium RIFOXYD1_FULL_44_32</name>
    <dbReference type="NCBI Taxonomy" id="1802438"/>
    <lineage>
        <taxon>Bacteria</taxon>
        <taxon>Candidatus Vogeliibacteriota</taxon>
    </lineage>
</organism>
<evidence type="ECO:0000259" key="1">
    <source>
        <dbReference type="Pfam" id="PF13473"/>
    </source>
</evidence>
<dbReference type="EMBL" id="MHTJ01000002">
    <property type="protein sequence ID" value="OHA58942.1"/>
    <property type="molecule type" value="Genomic_DNA"/>
</dbReference>
<gene>
    <name evidence="2" type="ORF">A2571_01030</name>
</gene>
<dbReference type="Pfam" id="PF13473">
    <property type="entry name" value="Cupredoxin_1"/>
    <property type="match status" value="1"/>
</dbReference>
<evidence type="ECO:0000313" key="2">
    <source>
        <dbReference type="EMBL" id="OHA58942.1"/>
    </source>
</evidence>
<dbReference type="AlphaFoldDB" id="A0A1G2QG00"/>
<reference evidence="2 3" key="1">
    <citation type="journal article" date="2016" name="Nat. Commun.">
        <title>Thousands of microbial genomes shed light on interconnected biogeochemical processes in an aquifer system.</title>
        <authorList>
            <person name="Anantharaman K."/>
            <person name="Brown C.T."/>
            <person name="Hug L.A."/>
            <person name="Sharon I."/>
            <person name="Castelle C.J."/>
            <person name="Probst A.J."/>
            <person name="Thomas B.C."/>
            <person name="Singh A."/>
            <person name="Wilkins M.J."/>
            <person name="Karaoz U."/>
            <person name="Brodie E.L."/>
            <person name="Williams K.H."/>
            <person name="Hubbard S.S."/>
            <person name="Banfield J.F."/>
        </authorList>
    </citation>
    <scope>NUCLEOTIDE SEQUENCE [LARGE SCALE GENOMIC DNA]</scope>
</reference>
<feature type="domain" description="EfeO-type cupredoxin-like" evidence="1">
    <location>
        <begin position="15"/>
        <end position="122"/>
    </location>
</feature>
<evidence type="ECO:0000313" key="3">
    <source>
        <dbReference type="Proteomes" id="UP000177043"/>
    </source>
</evidence>
<dbReference type="STRING" id="1802438.A2571_01030"/>